<dbReference type="EMBL" id="BTGU01000017">
    <property type="protein sequence ID" value="GMN43726.1"/>
    <property type="molecule type" value="Genomic_DNA"/>
</dbReference>
<name>A0AA88AGV2_FICCA</name>
<gene>
    <name evidence="2" type="ORF">TIFTF001_012939</name>
</gene>
<comment type="caution">
    <text evidence="2">The sequence shown here is derived from an EMBL/GenBank/DDBJ whole genome shotgun (WGS) entry which is preliminary data.</text>
</comment>
<protein>
    <submittedName>
        <fullName evidence="2">Uncharacterized protein</fullName>
    </submittedName>
</protein>
<keyword evidence="1" id="KW-0472">Membrane</keyword>
<dbReference type="AlphaFoldDB" id="A0AA88AGV2"/>
<proteinExistence type="predicted"/>
<keyword evidence="1" id="KW-1133">Transmembrane helix</keyword>
<keyword evidence="3" id="KW-1185">Reference proteome</keyword>
<evidence type="ECO:0000256" key="1">
    <source>
        <dbReference type="SAM" id="Phobius"/>
    </source>
</evidence>
<keyword evidence="1" id="KW-0812">Transmembrane</keyword>
<reference evidence="2" key="1">
    <citation type="submission" date="2023-07" db="EMBL/GenBank/DDBJ databases">
        <title>draft genome sequence of fig (Ficus carica).</title>
        <authorList>
            <person name="Takahashi T."/>
            <person name="Nishimura K."/>
        </authorList>
    </citation>
    <scope>NUCLEOTIDE SEQUENCE</scope>
</reference>
<feature type="transmembrane region" description="Helical" evidence="1">
    <location>
        <begin position="77"/>
        <end position="92"/>
    </location>
</feature>
<dbReference type="Proteomes" id="UP001187192">
    <property type="component" value="Unassembled WGS sequence"/>
</dbReference>
<evidence type="ECO:0000313" key="3">
    <source>
        <dbReference type="Proteomes" id="UP001187192"/>
    </source>
</evidence>
<sequence>MSNHVPTATASSPATVIYSGGVGVILATEKIEVGLASPEMKAVAGDEGRRNHDSHQQPILEIIVWSQRFNVFGENEIAIFLAILVVIFLGMLRRRFQRGCDWFLLHRDWPATSFPPCQWRRWCRDEIMEGDEIMTSIPQALMGVISSILQSSFPTGK</sequence>
<accession>A0AA88AGV2</accession>
<organism evidence="2 3">
    <name type="scientific">Ficus carica</name>
    <name type="common">Common fig</name>
    <dbReference type="NCBI Taxonomy" id="3494"/>
    <lineage>
        <taxon>Eukaryota</taxon>
        <taxon>Viridiplantae</taxon>
        <taxon>Streptophyta</taxon>
        <taxon>Embryophyta</taxon>
        <taxon>Tracheophyta</taxon>
        <taxon>Spermatophyta</taxon>
        <taxon>Magnoliopsida</taxon>
        <taxon>eudicotyledons</taxon>
        <taxon>Gunneridae</taxon>
        <taxon>Pentapetalae</taxon>
        <taxon>rosids</taxon>
        <taxon>fabids</taxon>
        <taxon>Rosales</taxon>
        <taxon>Moraceae</taxon>
        <taxon>Ficeae</taxon>
        <taxon>Ficus</taxon>
    </lineage>
</organism>
<evidence type="ECO:0000313" key="2">
    <source>
        <dbReference type="EMBL" id="GMN43726.1"/>
    </source>
</evidence>